<dbReference type="Proteomes" id="UP000244898">
    <property type="component" value="Unassembled WGS sequence"/>
</dbReference>
<feature type="transmembrane region" description="Helical" evidence="1">
    <location>
        <begin position="34"/>
        <end position="54"/>
    </location>
</feature>
<organism evidence="2 3">
    <name type="scientific">Falsiruegeria mediterranea M17</name>
    <dbReference type="NCBI Taxonomy" id="1200281"/>
    <lineage>
        <taxon>Bacteria</taxon>
        <taxon>Pseudomonadati</taxon>
        <taxon>Pseudomonadota</taxon>
        <taxon>Alphaproteobacteria</taxon>
        <taxon>Rhodobacterales</taxon>
        <taxon>Roseobacteraceae</taxon>
        <taxon>Falsiruegeria</taxon>
    </lineage>
</organism>
<accession>A0A2R8CCP7</accession>
<reference evidence="3" key="1">
    <citation type="submission" date="2018-03" db="EMBL/GenBank/DDBJ databases">
        <authorList>
            <person name="Rodrigo-Torres L."/>
            <person name="Arahal R. D."/>
            <person name="Lucena T."/>
        </authorList>
    </citation>
    <scope>NUCLEOTIDE SEQUENCE [LARGE SCALE GENOMIC DNA]</scope>
    <source>
        <strain evidence="3">CECT 7615</strain>
    </source>
</reference>
<evidence type="ECO:0000256" key="1">
    <source>
        <dbReference type="SAM" id="Phobius"/>
    </source>
</evidence>
<dbReference type="RefSeq" id="WP_108790399.1">
    <property type="nucleotide sequence ID" value="NZ_ONZG01000010.1"/>
</dbReference>
<protein>
    <recommendedName>
        <fullName evidence="4">CTP synthetase</fullName>
    </recommendedName>
</protein>
<proteinExistence type="predicted"/>
<keyword evidence="3" id="KW-1185">Reference proteome</keyword>
<dbReference type="OrthoDB" id="7510999at2"/>
<evidence type="ECO:0000313" key="3">
    <source>
        <dbReference type="Proteomes" id="UP000244898"/>
    </source>
</evidence>
<name>A0A2R8CCP7_9RHOB</name>
<keyword evidence="1" id="KW-0472">Membrane</keyword>
<keyword evidence="1" id="KW-1133">Transmembrane helix</keyword>
<dbReference type="AlphaFoldDB" id="A0A2R8CCP7"/>
<gene>
    <name evidence="2" type="ORF">TRM7615_03746</name>
</gene>
<evidence type="ECO:0008006" key="4">
    <source>
        <dbReference type="Google" id="ProtNLM"/>
    </source>
</evidence>
<feature type="transmembrane region" description="Helical" evidence="1">
    <location>
        <begin position="7"/>
        <end position="28"/>
    </location>
</feature>
<dbReference type="EMBL" id="ONZG01000010">
    <property type="protein sequence ID" value="SPJ30216.1"/>
    <property type="molecule type" value="Genomic_DNA"/>
</dbReference>
<sequence>MFRLASMLYALVATAIAGSAVIAVLAAGMVTVPAIVGAAAIGAVIAAPASWLIARKLYQY</sequence>
<evidence type="ECO:0000313" key="2">
    <source>
        <dbReference type="EMBL" id="SPJ30216.1"/>
    </source>
</evidence>
<keyword evidence="1" id="KW-0812">Transmembrane</keyword>